<accession>A0A2W5L686</accession>
<organism evidence="4 5">
    <name type="scientific">Sphingopyxis macrogoltabida</name>
    <name type="common">Sphingomonas macrogoltabidus</name>
    <dbReference type="NCBI Taxonomy" id="33050"/>
    <lineage>
        <taxon>Bacteria</taxon>
        <taxon>Pseudomonadati</taxon>
        <taxon>Pseudomonadota</taxon>
        <taxon>Alphaproteobacteria</taxon>
        <taxon>Sphingomonadales</taxon>
        <taxon>Sphingomonadaceae</taxon>
        <taxon>Sphingopyxis</taxon>
    </lineage>
</organism>
<feature type="transmembrane region" description="Helical" evidence="2">
    <location>
        <begin position="29"/>
        <end position="49"/>
    </location>
</feature>
<dbReference type="AlphaFoldDB" id="A0A2W5L686"/>
<keyword evidence="2" id="KW-1133">Transmembrane helix</keyword>
<evidence type="ECO:0000313" key="5">
    <source>
        <dbReference type="Proteomes" id="UP000248597"/>
    </source>
</evidence>
<protein>
    <submittedName>
        <fullName evidence="4">Fatty acid desaturase</fullName>
    </submittedName>
</protein>
<dbReference type="EMBL" id="QFPJ01000017">
    <property type="protein sequence ID" value="PZQ22175.1"/>
    <property type="molecule type" value="Genomic_DNA"/>
</dbReference>
<evidence type="ECO:0000256" key="2">
    <source>
        <dbReference type="SAM" id="Phobius"/>
    </source>
</evidence>
<evidence type="ECO:0000313" key="4">
    <source>
        <dbReference type="EMBL" id="PZQ22175.1"/>
    </source>
</evidence>
<keyword evidence="2" id="KW-0812">Transmembrane</keyword>
<feature type="region of interest" description="Disordered" evidence="1">
    <location>
        <begin position="176"/>
        <end position="197"/>
    </location>
</feature>
<proteinExistence type="predicted"/>
<dbReference type="Proteomes" id="UP000248597">
    <property type="component" value="Unassembled WGS sequence"/>
</dbReference>
<keyword evidence="2" id="KW-0472">Membrane</keyword>
<dbReference type="GO" id="GO:0016020">
    <property type="term" value="C:membrane"/>
    <property type="evidence" value="ECO:0007669"/>
    <property type="project" value="GOC"/>
</dbReference>
<evidence type="ECO:0000256" key="1">
    <source>
        <dbReference type="SAM" id="MobiDB-lite"/>
    </source>
</evidence>
<sequence length="345" mass="37898">MPAVRLFPPDRFFDRTEWMAITRPSSWRGIWLIAHAWIVSIGVIALAAWTQSPLAWLLAVILVGGRQLGLAILMHDAAHGALHPNRRINNFLGQWLSGAAVGSDLIAYRTYHLQHHKFTQQPEDPDLSLSKPFPTTRASLGRKILRDVTGQTFFKQRAAQFTLAFRGLKAMLRGEKPASGGAGTKAGTPFNKQSDDGMTSPTVDLAGTIAVTRAVGRFLVVQAVLLAASLLLYGWTPYLLWLAGLATTFQLYLRIRNIAEHACTTTGSQDPFTHARTTHAGWIARATVAPYWVNYHAEHHLFMGVPCYRLPQVHAALGRAGKHEAMTIAPGYLAVMRQVTALPAA</sequence>
<dbReference type="PANTHER" id="PTHR12879">
    <property type="entry name" value="SPHINGOLIPID DELTA 4 DESATURASE/C-4 HYDROXYLASE PROTEIN DES2"/>
    <property type="match status" value="1"/>
</dbReference>
<feature type="domain" description="Fatty acid desaturase" evidence="3">
    <location>
        <begin position="54"/>
        <end position="320"/>
    </location>
</feature>
<comment type="caution">
    <text evidence="4">The sequence shown here is derived from an EMBL/GenBank/DDBJ whole genome shotgun (WGS) entry which is preliminary data.</text>
</comment>
<dbReference type="InterPro" id="IPR005804">
    <property type="entry name" value="FA_desaturase_dom"/>
</dbReference>
<feature type="transmembrane region" description="Helical" evidence="2">
    <location>
        <begin position="55"/>
        <end position="74"/>
    </location>
</feature>
<name>A0A2W5L686_SPHMC</name>
<gene>
    <name evidence="4" type="ORF">DI569_09045</name>
</gene>
<dbReference type="PANTHER" id="PTHR12879:SF8">
    <property type="entry name" value="SPHINGOLIPID DELTA(4)-DESATURASE DES1"/>
    <property type="match status" value="1"/>
</dbReference>
<dbReference type="GO" id="GO:0042284">
    <property type="term" value="F:sphingolipid delta-4 desaturase activity"/>
    <property type="evidence" value="ECO:0007669"/>
    <property type="project" value="TreeGrafter"/>
</dbReference>
<dbReference type="Pfam" id="PF00487">
    <property type="entry name" value="FA_desaturase"/>
    <property type="match status" value="1"/>
</dbReference>
<reference evidence="4 5" key="1">
    <citation type="submission" date="2017-08" db="EMBL/GenBank/DDBJ databases">
        <title>Infants hospitalized years apart are colonized by the same room-sourced microbial strains.</title>
        <authorList>
            <person name="Brooks B."/>
            <person name="Olm M.R."/>
            <person name="Firek B.A."/>
            <person name="Baker R."/>
            <person name="Thomas B.C."/>
            <person name="Morowitz M.J."/>
            <person name="Banfield J.F."/>
        </authorList>
    </citation>
    <scope>NUCLEOTIDE SEQUENCE [LARGE SCALE GENOMIC DNA]</scope>
    <source>
        <strain evidence="4">S2_005_003_R2_47</strain>
    </source>
</reference>
<dbReference type="CDD" id="cd03510">
    <property type="entry name" value="Rhizobitoxine-FADS-like"/>
    <property type="match status" value="1"/>
</dbReference>
<evidence type="ECO:0000259" key="3">
    <source>
        <dbReference type="Pfam" id="PF00487"/>
    </source>
</evidence>
<dbReference type="GO" id="GO:0046513">
    <property type="term" value="P:ceramide biosynthetic process"/>
    <property type="evidence" value="ECO:0007669"/>
    <property type="project" value="TreeGrafter"/>
</dbReference>